<keyword evidence="3" id="KW-1185">Reference proteome</keyword>
<proteinExistence type="predicted"/>
<feature type="transmembrane region" description="Helical" evidence="1">
    <location>
        <begin position="276"/>
        <end position="293"/>
    </location>
</feature>
<feature type="transmembrane region" description="Helical" evidence="1">
    <location>
        <begin position="185"/>
        <end position="205"/>
    </location>
</feature>
<evidence type="ECO:0000256" key="1">
    <source>
        <dbReference type="SAM" id="Phobius"/>
    </source>
</evidence>
<keyword evidence="1" id="KW-0472">Membrane</keyword>
<feature type="transmembrane region" description="Helical" evidence="1">
    <location>
        <begin position="323"/>
        <end position="341"/>
    </location>
</feature>
<organism evidence="2 3">
    <name type="scientific">Catenulispora yoronensis</name>
    <dbReference type="NCBI Taxonomy" id="450799"/>
    <lineage>
        <taxon>Bacteria</taxon>
        <taxon>Bacillati</taxon>
        <taxon>Actinomycetota</taxon>
        <taxon>Actinomycetes</taxon>
        <taxon>Catenulisporales</taxon>
        <taxon>Catenulisporaceae</taxon>
        <taxon>Catenulispora</taxon>
    </lineage>
</organism>
<feature type="transmembrane region" description="Helical" evidence="1">
    <location>
        <begin position="156"/>
        <end position="179"/>
    </location>
</feature>
<keyword evidence="1" id="KW-0812">Transmembrane</keyword>
<accession>A0ABN2V8Z7</accession>
<evidence type="ECO:0000313" key="3">
    <source>
        <dbReference type="Proteomes" id="UP001500751"/>
    </source>
</evidence>
<name>A0ABN2V8Z7_9ACTN</name>
<dbReference type="EMBL" id="BAAAQN010000062">
    <property type="protein sequence ID" value="GAA2055690.1"/>
    <property type="molecule type" value="Genomic_DNA"/>
</dbReference>
<gene>
    <name evidence="2" type="ORF">GCM10009839_75600</name>
</gene>
<evidence type="ECO:0008006" key="4">
    <source>
        <dbReference type="Google" id="ProtNLM"/>
    </source>
</evidence>
<reference evidence="2 3" key="1">
    <citation type="journal article" date="2019" name="Int. J. Syst. Evol. Microbiol.">
        <title>The Global Catalogue of Microorganisms (GCM) 10K type strain sequencing project: providing services to taxonomists for standard genome sequencing and annotation.</title>
        <authorList>
            <consortium name="The Broad Institute Genomics Platform"/>
            <consortium name="The Broad Institute Genome Sequencing Center for Infectious Disease"/>
            <person name="Wu L."/>
            <person name="Ma J."/>
        </authorList>
    </citation>
    <scope>NUCLEOTIDE SEQUENCE [LARGE SCALE GENOMIC DNA]</scope>
    <source>
        <strain evidence="2 3">JCM 16014</strain>
    </source>
</reference>
<comment type="caution">
    <text evidence="2">The sequence shown here is derived from an EMBL/GenBank/DDBJ whole genome shotgun (WGS) entry which is preliminary data.</text>
</comment>
<feature type="transmembrane region" description="Helical" evidence="1">
    <location>
        <begin position="239"/>
        <end position="255"/>
    </location>
</feature>
<protein>
    <recommendedName>
        <fullName evidence="4">Integral membrane protein</fullName>
    </recommendedName>
</protein>
<keyword evidence="1" id="KW-1133">Transmembrane helix</keyword>
<sequence length="397" mass="43160">MLAMIAVIPLLTLLSLLRVRGTGATDTVWAEDGALFFKESLHSGPLRLLITPYNGYLHLVPRVAVDVARLFPLAYLAIVLAVTGALISSSLAVFVYRVSRAHLRSRLLCATVAAPLALTWVAQTEVGNNIADAQWYFVYASFWAALYRGRSVRGQVLSALVIFLAVASDPFAVVFFPLLRRNRPMVAGMAAGLLYQGIGVVFMGALSSRSHQREYDIPLSTGAYIRHVIGHVLWPPAEFWLVGVVLVAGLLAWILRGQTRHPRLRASDPRAYVMKAAFAYSVVFYFALTIEGGFIADRYAYPATALLLAGMAAAAAETERGRGLLAGAVAVSVCWGYFGHVPDGNLRADSPSWRGQLHLAAAQCVTLHEDAADVAIAPHSWKVRVPCRLLLRELPAQ</sequence>
<dbReference type="Proteomes" id="UP001500751">
    <property type="component" value="Unassembled WGS sequence"/>
</dbReference>
<feature type="transmembrane region" description="Helical" evidence="1">
    <location>
        <begin position="103"/>
        <end position="121"/>
    </location>
</feature>
<evidence type="ECO:0000313" key="2">
    <source>
        <dbReference type="EMBL" id="GAA2055690.1"/>
    </source>
</evidence>
<feature type="transmembrane region" description="Helical" evidence="1">
    <location>
        <begin position="73"/>
        <end position="96"/>
    </location>
</feature>
<feature type="transmembrane region" description="Helical" evidence="1">
    <location>
        <begin position="299"/>
        <end position="316"/>
    </location>
</feature>